<dbReference type="Pfam" id="PF00732">
    <property type="entry name" value="GMC_oxred_N"/>
    <property type="match status" value="1"/>
</dbReference>
<dbReference type="SUPFAM" id="SSF54373">
    <property type="entry name" value="FAD-linked reductases, C-terminal domain"/>
    <property type="match status" value="1"/>
</dbReference>
<dbReference type="GO" id="GO:0016614">
    <property type="term" value="F:oxidoreductase activity, acting on CH-OH group of donors"/>
    <property type="evidence" value="ECO:0007669"/>
    <property type="project" value="InterPro"/>
</dbReference>
<comment type="caution">
    <text evidence="8">The sequence shown here is derived from an EMBL/GenBank/DDBJ whole genome shotgun (WGS) entry which is preliminary data.</text>
</comment>
<evidence type="ECO:0000256" key="3">
    <source>
        <dbReference type="ARBA" id="ARBA00022630"/>
    </source>
</evidence>
<gene>
    <name evidence="8" type="ORF">L9F63_006252</name>
</gene>
<dbReference type="GO" id="GO:0050660">
    <property type="term" value="F:flavin adenine dinucleotide binding"/>
    <property type="evidence" value="ECO:0007669"/>
    <property type="project" value="InterPro"/>
</dbReference>
<evidence type="ECO:0000313" key="8">
    <source>
        <dbReference type="EMBL" id="KAJ9577195.1"/>
    </source>
</evidence>
<dbReference type="EMBL" id="JASPKZ010009371">
    <property type="protein sequence ID" value="KAJ9577195.1"/>
    <property type="molecule type" value="Genomic_DNA"/>
</dbReference>
<comment type="cofactor">
    <cofactor evidence="1 5">
        <name>FAD</name>
        <dbReference type="ChEBI" id="CHEBI:57692"/>
    </cofactor>
</comment>
<keyword evidence="4 5" id="KW-0274">FAD</keyword>
<dbReference type="PIRSF" id="PIRSF000137">
    <property type="entry name" value="Alcohol_oxidase"/>
    <property type="match status" value="1"/>
</dbReference>
<dbReference type="PROSITE" id="PS00623">
    <property type="entry name" value="GMC_OXRED_1"/>
    <property type="match status" value="1"/>
</dbReference>
<keyword evidence="3 6" id="KW-0285">Flavoprotein</keyword>
<feature type="binding site" evidence="5">
    <location>
        <begin position="112"/>
        <end position="115"/>
    </location>
    <ligand>
        <name>FAD</name>
        <dbReference type="ChEBI" id="CHEBI:57692"/>
    </ligand>
</feature>
<comment type="similarity">
    <text evidence="2 6">Belongs to the GMC oxidoreductase family.</text>
</comment>
<evidence type="ECO:0000313" key="9">
    <source>
        <dbReference type="Proteomes" id="UP001233999"/>
    </source>
</evidence>
<feature type="binding site" evidence="5">
    <location>
        <position position="108"/>
    </location>
    <ligand>
        <name>FAD</name>
        <dbReference type="ChEBI" id="CHEBI:57692"/>
    </ligand>
</feature>
<reference evidence="8" key="2">
    <citation type="submission" date="2023-05" db="EMBL/GenBank/DDBJ databases">
        <authorList>
            <person name="Fouks B."/>
        </authorList>
    </citation>
    <scope>NUCLEOTIDE SEQUENCE</scope>
    <source>
        <strain evidence="8">Stay&amp;Tobe</strain>
        <tissue evidence="8">Testes</tissue>
    </source>
</reference>
<keyword evidence="9" id="KW-1185">Reference proteome</keyword>
<evidence type="ECO:0000256" key="6">
    <source>
        <dbReference type="RuleBase" id="RU003968"/>
    </source>
</evidence>
<protein>
    <recommendedName>
        <fullName evidence="7">Glucose-methanol-choline oxidoreductase N-terminal domain-containing protein</fullName>
    </recommendedName>
</protein>
<evidence type="ECO:0000256" key="5">
    <source>
        <dbReference type="PIRSR" id="PIRSR000137-2"/>
    </source>
</evidence>
<feature type="binding site" evidence="5">
    <location>
        <position position="233"/>
    </location>
    <ligand>
        <name>FAD</name>
        <dbReference type="ChEBI" id="CHEBI:57692"/>
    </ligand>
</feature>
<reference evidence="8" key="1">
    <citation type="journal article" date="2023" name="IScience">
        <title>Live-bearing cockroach genome reveals convergent evolutionary mechanisms linked to viviparity in insects and beyond.</title>
        <authorList>
            <person name="Fouks B."/>
            <person name="Harrison M.C."/>
            <person name="Mikhailova A.A."/>
            <person name="Marchal E."/>
            <person name="English S."/>
            <person name="Carruthers M."/>
            <person name="Jennings E.C."/>
            <person name="Chiamaka E.L."/>
            <person name="Frigard R.A."/>
            <person name="Pippel M."/>
            <person name="Attardo G.M."/>
            <person name="Benoit J.B."/>
            <person name="Bornberg-Bauer E."/>
            <person name="Tobe S.S."/>
        </authorList>
    </citation>
    <scope>NUCLEOTIDE SEQUENCE</scope>
    <source>
        <strain evidence="8">Stay&amp;Tobe</strain>
    </source>
</reference>
<dbReference type="SUPFAM" id="SSF51905">
    <property type="entry name" value="FAD/NAD(P)-binding domain"/>
    <property type="match status" value="1"/>
</dbReference>
<dbReference type="InterPro" id="IPR012132">
    <property type="entry name" value="GMC_OxRdtase"/>
</dbReference>
<dbReference type="Proteomes" id="UP001233999">
    <property type="component" value="Unassembled WGS sequence"/>
</dbReference>
<evidence type="ECO:0000256" key="2">
    <source>
        <dbReference type="ARBA" id="ARBA00010790"/>
    </source>
</evidence>
<proteinExistence type="inferred from homology"/>
<sequence length="594" mass="65978">MSILSNYFTDWACEDYDKVSKEFDYIIVGGGSSGAIVAGHLSQTEDSVLVIESGTEASLSVFNIPVVTPLLQRSEVDWKYETEPQSTACFALKNNVSHWPMGKMLGGTSKLNSLVYLRGHYKDYDIWAEEGNTGWAYEDVLPHFKALENTELTSNYRGTSGPIPVSELIWKTPLAKAFIEGGKALGFKVRDLNGAQHTGFMETQVNLHLGARWSSEQQFVDRKNFKLLTSSTVHKILFKDNFEAYGILYSRFGKTNIVKARKAVILSAGVIGSPKILMLSGIGPERHLKEHGITVIQNLPVGQNLQDHITTGLDLILLNESLPLSLASVESPVSLYEYVFHGKGSWTFPGCEAVAVVHTKSLHNESEHPDLQLMLLPTGISSDGGVHLRKSIGILDKVWEEYFAPLYGQTAVSLLPILLHPKSRGEVLLKSSNPDDAPVIQPNYLTHPDDIHTLLRGIELIKKLIATEPMQKLGARLYDKRMPGCDSLEFDSTEYWICYIQHLTLTSYHPAGTCAMGSNFVVDSYLRVHHTNKLYVIDASVMPSLPSANINAAVMMIARKGAALVQEHWELLHGKSSRRPWYGLQRTGLQMCLI</sequence>
<dbReference type="InterPro" id="IPR000172">
    <property type="entry name" value="GMC_OxRdtase_N"/>
</dbReference>
<dbReference type="AlphaFoldDB" id="A0AAD8E4Q7"/>
<organism evidence="8 9">
    <name type="scientific">Diploptera punctata</name>
    <name type="common">Pacific beetle cockroach</name>
    <dbReference type="NCBI Taxonomy" id="6984"/>
    <lineage>
        <taxon>Eukaryota</taxon>
        <taxon>Metazoa</taxon>
        <taxon>Ecdysozoa</taxon>
        <taxon>Arthropoda</taxon>
        <taxon>Hexapoda</taxon>
        <taxon>Insecta</taxon>
        <taxon>Pterygota</taxon>
        <taxon>Neoptera</taxon>
        <taxon>Polyneoptera</taxon>
        <taxon>Dictyoptera</taxon>
        <taxon>Blattodea</taxon>
        <taxon>Blaberoidea</taxon>
        <taxon>Blaberidae</taxon>
        <taxon>Diplopterinae</taxon>
        <taxon>Diploptera</taxon>
    </lineage>
</organism>
<dbReference type="InterPro" id="IPR007867">
    <property type="entry name" value="GMC_OxRtase_C"/>
</dbReference>
<dbReference type="Gene3D" id="3.50.50.60">
    <property type="entry name" value="FAD/NAD(P)-binding domain"/>
    <property type="match status" value="1"/>
</dbReference>
<dbReference type="Pfam" id="PF05199">
    <property type="entry name" value="GMC_oxred_C"/>
    <property type="match status" value="1"/>
</dbReference>
<dbReference type="InterPro" id="IPR036188">
    <property type="entry name" value="FAD/NAD-bd_sf"/>
</dbReference>
<evidence type="ECO:0000256" key="4">
    <source>
        <dbReference type="ARBA" id="ARBA00022827"/>
    </source>
</evidence>
<feature type="domain" description="Glucose-methanol-choline oxidoreductase N-terminal" evidence="7">
    <location>
        <begin position="102"/>
        <end position="125"/>
    </location>
</feature>
<dbReference type="PANTHER" id="PTHR11552">
    <property type="entry name" value="GLUCOSE-METHANOL-CHOLINE GMC OXIDOREDUCTASE"/>
    <property type="match status" value="1"/>
</dbReference>
<name>A0AAD8E4Q7_DIPPU</name>
<dbReference type="Gene3D" id="3.30.560.10">
    <property type="entry name" value="Glucose Oxidase, domain 3"/>
    <property type="match status" value="1"/>
</dbReference>
<evidence type="ECO:0000259" key="7">
    <source>
        <dbReference type="PROSITE" id="PS00623"/>
    </source>
</evidence>
<accession>A0AAD8E4Q7</accession>
<dbReference type="PANTHER" id="PTHR11552:SF147">
    <property type="entry name" value="CHOLINE DEHYDROGENASE, MITOCHONDRIAL"/>
    <property type="match status" value="1"/>
</dbReference>
<evidence type="ECO:0000256" key="1">
    <source>
        <dbReference type="ARBA" id="ARBA00001974"/>
    </source>
</evidence>